<comment type="similarity">
    <text evidence="1 2">Belongs to the cytochrome P450 family.</text>
</comment>
<dbReference type="Gene3D" id="1.10.630.10">
    <property type="entry name" value="Cytochrome P450"/>
    <property type="match status" value="1"/>
</dbReference>
<accession>A0A6G4X5Z2</accession>
<evidence type="ECO:0000313" key="4">
    <source>
        <dbReference type="Proteomes" id="UP000477722"/>
    </source>
</evidence>
<keyword evidence="2" id="KW-0479">Metal-binding</keyword>
<evidence type="ECO:0000256" key="2">
    <source>
        <dbReference type="RuleBase" id="RU000461"/>
    </source>
</evidence>
<keyword evidence="4" id="KW-1185">Reference proteome</keyword>
<dbReference type="GO" id="GO:0020037">
    <property type="term" value="F:heme binding"/>
    <property type="evidence" value="ECO:0007669"/>
    <property type="project" value="InterPro"/>
</dbReference>
<gene>
    <name evidence="3" type="ORF">G5C65_32395</name>
</gene>
<dbReference type="AlphaFoldDB" id="A0A6G4X5Z2"/>
<dbReference type="InterPro" id="IPR017972">
    <property type="entry name" value="Cyt_P450_CS"/>
</dbReference>
<evidence type="ECO:0000313" key="3">
    <source>
        <dbReference type="EMBL" id="NGO72959.1"/>
    </source>
</evidence>
<dbReference type="PANTHER" id="PTHR46696:SF6">
    <property type="entry name" value="P450, PUTATIVE (EUROFUNG)-RELATED"/>
    <property type="match status" value="1"/>
</dbReference>
<organism evidence="3 4">
    <name type="scientific">Streptomyces boncukensis</name>
    <dbReference type="NCBI Taxonomy" id="2711219"/>
    <lineage>
        <taxon>Bacteria</taxon>
        <taxon>Bacillati</taxon>
        <taxon>Actinomycetota</taxon>
        <taxon>Actinomycetes</taxon>
        <taxon>Kitasatosporales</taxon>
        <taxon>Streptomycetaceae</taxon>
        <taxon>Streptomyces</taxon>
    </lineage>
</organism>
<dbReference type="Proteomes" id="UP000477722">
    <property type="component" value="Unassembled WGS sequence"/>
</dbReference>
<keyword evidence="2" id="KW-0503">Monooxygenase</keyword>
<dbReference type="GO" id="GO:0005506">
    <property type="term" value="F:iron ion binding"/>
    <property type="evidence" value="ECO:0007669"/>
    <property type="project" value="InterPro"/>
</dbReference>
<dbReference type="RefSeq" id="WP_165302614.1">
    <property type="nucleotide sequence ID" value="NZ_JAAKZZ010000581.1"/>
</dbReference>
<keyword evidence="2" id="KW-0408">Iron</keyword>
<dbReference type="PANTHER" id="PTHR46696">
    <property type="entry name" value="P450, PUTATIVE (EUROFUNG)-RELATED"/>
    <property type="match status" value="1"/>
</dbReference>
<protein>
    <submittedName>
        <fullName evidence="3">Cytochrome P450</fullName>
    </submittedName>
</protein>
<comment type="caution">
    <text evidence="3">The sequence shown here is derived from an EMBL/GenBank/DDBJ whole genome shotgun (WGS) entry which is preliminary data.</text>
</comment>
<dbReference type="GO" id="GO:0004497">
    <property type="term" value="F:monooxygenase activity"/>
    <property type="evidence" value="ECO:0007669"/>
    <property type="project" value="UniProtKB-KW"/>
</dbReference>
<dbReference type="PRINTS" id="PR00385">
    <property type="entry name" value="P450"/>
</dbReference>
<dbReference type="InterPro" id="IPR001128">
    <property type="entry name" value="Cyt_P450"/>
</dbReference>
<evidence type="ECO:0000256" key="1">
    <source>
        <dbReference type="ARBA" id="ARBA00010617"/>
    </source>
</evidence>
<dbReference type="Pfam" id="PF00067">
    <property type="entry name" value="p450"/>
    <property type="match status" value="2"/>
</dbReference>
<dbReference type="PROSITE" id="PS00086">
    <property type="entry name" value="CYTOCHROME_P450"/>
    <property type="match status" value="1"/>
</dbReference>
<keyword evidence="2" id="KW-0560">Oxidoreductase</keyword>
<dbReference type="GO" id="GO:0016705">
    <property type="term" value="F:oxidoreductase activity, acting on paired donors, with incorporation or reduction of molecular oxygen"/>
    <property type="evidence" value="ECO:0007669"/>
    <property type="project" value="InterPro"/>
</dbReference>
<dbReference type="InterPro" id="IPR036396">
    <property type="entry name" value="Cyt_P450_sf"/>
</dbReference>
<name>A0A6G4X5Z2_9ACTN</name>
<proteinExistence type="inferred from homology"/>
<sequence length="422" mass="47281">MSKPPPQCPAAGLAPQSLEERIRRWGMHQPWLQEDLVAHWRQLRDHAPIVRSEEGGGYWILTRYADIEWAAKNPGLFSSAEAVPSGNVFPAKLIPIQYDGEEHRAWRQTLADLFNPGVAKHFTPQIRQAANDTIDSIAEKGRCEFVSEFAAVLAAESFLVVFGIGREHLRALQEHKSWLNQEGRTRVRFGVDIRPANQRMWDFFGEAVDRRRAEGARGGRDVISTLFRSSYQGRELTREEIVNILFVSMLASLDTTTSALGLIYLHLAEHPEVQEMIPAAPEKVPAITEELLRHAAVSSTGRLVTRDVERHGVTMRAGDRILLSWGLSGTDPDAFERPDEVDFERSQLRQLAFGAGPHRCLGMHIARRLIRIALEEWHRRIPRYAPAPGTAPVHHYSPARGLASLDLVAVPPPAGTGEGARW</sequence>
<keyword evidence="2" id="KW-0349">Heme</keyword>
<reference evidence="3 4" key="1">
    <citation type="submission" date="2020-02" db="EMBL/GenBank/DDBJ databases">
        <title>Whole-genome analyses of novel actinobacteria.</title>
        <authorList>
            <person name="Sahin N."/>
            <person name="Tatar D."/>
        </authorList>
    </citation>
    <scope>NUCLEOTIDE SEQUENCE [LARGE SCALE GENOMIC DNA]</scope>
    <source>
        <strain evidence="3 4">SB3404</strain>
    </source>
</reference>
<dbReference type="EMBL" id="JAAKZZ010000581">
    <property type="protein sequence ID" value="NGO72959.1"/>
    <property type="molecule type" value="Genomic_DNA"/>
</dbReference>
<dbReference type="InterPro" id="IPR002397">
    <property type="entry name" value="Cyt_P450_B"/>
</dbReference>
<dbReference type="PRINTS" id="PR00359">
    <property type="entry name" value="BP450"/>
</dbReference>
<dbReference type="SUPFAM" id="SSF48264">
    <property type="entry name" value="Cytochrome P450"/>
    <property type="match status" value="1"/>
</dbReference>